<keyword evidence="2" id="KW-0812">Transmembrane</keyword>
<dbReference type="Proteomes" id="UP000054858">
    <property type="component" value="Unassembled WGS sequence"/>
</dbReference>
<proteinExistence type="predicted"/>
<dbReference type="PATRIC" id="fig|29423.5.peg.2319"/>
<dbReference type="InterPro" id="IPR011250">
    <property type="entry name" value="OMP/PagP_B-barrel"/>
</dbReference>
<comment type="caution">
    <text evidence="2">The sequence shown here is derived from an EMBL/GenBank/DDBJ whole genome shotgun (WGS) entry which is preliminary data.</text>
</comment>
<organism evidence="2 3">
    <name type="scientific">Legionella oakridgensis</name>
    <dbReference type="NCBI Taxonomy" id="29423"/>
    <lineage>
        <taxon>Bacteria</taxon>
        <taxon>Pseudomonadati</taxon>
        <taxon>Pseudomonadota</taxon>
        <taxon>Gammaproteobacteria</taxon>
        <taxon>Legionellales</taxon>
        <taxon>Legionellaceae</taxon>
        <taxon>Legionella</taxon>
    </lineage>
</organism>
<name>A0A0W0WXN1_9GAMM</name>
<feature type="signal peptide" evidence="1">
    <location>
        <begin position="1"/>
        <end position="20"/>
    </location>
</feature>
<reference evidence="2 3" key="1">
    <citation type="submission" date="2015-11" db="EMBL/GenBank/DDBJ databases">
        <title>Genomic analysis of 38 Legionella species identifies large and diverse effector repertoires.</title>
        <authorList>
            <person name="Burstein D."/>
            <person name="Amaro F."/>
            <person name="Zusman T."/>
            <person name="Lifshitz Z."/>
            <person name="Cohen O."/>
            <person name="Gilbert J.A."/>
            <person name="Pupko T."/>
            <person name="Shuman H.A."/>
            <person name="Segal G."/>
        </authorList>
    </citation>
    <scope>NUCLEOTIDE SEQUENCE [LARGE SCALE GENOMIC DNA]</scope>
    <source>
        <strain evidence="2 3">Oak Ridge-10</strain>
    </source>
</reference>
<dbReference type="SUPFAM" id="SSF56925">
    <property type="entry name" value="OMPA-like"/>
    <property type="match status" value="1"/>
</dbReference>
<evidence type="ECO:0000313" key="2">
    <source>
        <dbReference type="EMBL" id="KTD37074.1"/>
    </source>
</evidence>
<keyword evidence="2" id="KW-0472">Membrane</keyword>
<keyword evidence="1" id="KW-0732">Signal</keyword>
<dbReference type="Gene3D" id="2.40.160.20">
    <property type="match status" value="1"/>
</dbReference>
<dbReference type="RefSeq" id="WP_025386060.1">
    <property type="nucleotide sequence ID" value="NZ_LCUA01000001.1"/>
</dbReference>
<protein>
    <submittedName>
        <fullName evidence="2">OmpA-like transmembrane domain-containing protein</fullName>
    </submittedName>
</protein>
<accession>A0A0W0WXN1</accession>
<evidence type="ECO:0000313" key="3">
    <source>
        <dbReference type="Proteomes" id="UP000054858"/>
    </source>
</evidence>
<feature type="chain" id="PRO_5006915941" evidence="1">
    <location>
        <begin position="21"/>
        <end position="247"/>
    </location>
</feature>
<dbReference type="AlphaFoldDB" id="A0A0W0WXN1"/>
<evidence type="ECO:0000256" key="1">
    <source>
        <dbReference type="SAM" id="SignalP"/>
    </source>
</evidence>
<dbReference type="EMBL" id="LNYP01000031">
    <property type="protein sequence ID" value="KTD37074.1"/>
    <property type="molecule type" value="Genomic_DNA"/>
</dbReference>
<sequence>MRKTVLPMFFMGVLAQGAYAGGMGGGSSVGTGSLVPFISGEGAVTWNTVKSATVFGSGPSISKQLWGGRGAVGLAYGYSNHFGFTSEAGWGYYGSTNSHVSGSIPSGRLSIANSSYLYGFDLLAGITYDFVPFSVYLKGGAMAENRHVKGTAIFENSIGSSNYTSTNRLTTVSTNIHPEIKVGGLYNFTDHLDFTLAYMHVFGNNDFSSTVTGAFASPQATAGIYSVANAQAPSLDSVMFGLIYNFG</sequence>
<gene>
    <name evidence="2" type="ORF">Loak_2210</name>
</gene>